<comment type="caution">
    <text evidence="2">The sequence shown here is derived from an EMBL/GenBank/DDBJ whole genome shotgun (WGS) entry which is preliminary data.</text>
</comment>
<keyword evidence="1" id="KW-0732">Signal</keyword>
<proteinExistence type="predicted"/>
<evidence type="ECO:0000313" key="3">
    <source>
        <dbReference type="Proteomes" id="UP000324797"/>
    </source>
</evidence>
<reference evidence="2 3" key="1">
    <citation type="submission" date="2019-08" db="EMBL/GenBank/DDBJ databases">
        <title>Bradyrhizobium hipponensis sp. nov., a rhizobium isolated from a Lupinus angustifolius root nodule in Tunisia.</title>
        <authorList>
            <person name="Off K."/>
            <person name="Rejili M."/>
            <person name="Mars M."/>
            <person name="Brachmann A."/>
            <person name="Marin M."/>
        </authorList>
    </citation>
    <scope>NUCLEOTIDE SEQUENCE [LARGE SCALE GENOMIC DNA]</scope>
    <source>
        <strain evidence="3">aSej3</strain>
    </source>
</reference>
<dbReference type="AlphaFoldDB" id="A0A5S4YTN7"/>
<evidence type="ECO:0000313" key="2">
    <source>
        <dbReference type="EMBL" id="TYO67498.1"/>
    </source>
</evidence>
<dbReference type="Proteomes" id="UP000324797">
    <property type="component" value="Unassembled WGS sequence"/>
</dbReference>
<name>A0A5S4YTN7_9BRAD</name>
<feature type="signal peptide" evidence="1">
    <location>
        <begin position="1"/>
        <end position="39"/>
    </location>
</feature>
<feature type="chain" id="PRO_5024345526" description="Cysteine rich repeat-containing protein" evidence="1">
    <location>
        <begin position="40"/>
        <end position="93"/>
    </location>
</feature>
<accession>A0A5S4YTN7</accession>
<organism evidence="2 3">
    <name type="scientific">Bradyrhizobium hipponense</name>
    <dbReference type="NCBI Taxonomy" id="2605638"/>
    <lineage>
        <taxon>Bacteria</taxon>
        <taxon>Pseudomonadati</taxon>
        <taxon>Pseudomonadota</taxon>
        <taxon>Alphaproteobacteria</taxon>
        <taxon>Hyphomicrobiales</taxon>
        <taxon>Nitrobacteraceae</taxon>
        <taxon>Bradyrhizobium</taxon>
    </lineage>
</organism>
<sequence length="93" mass="9792">MVGPLDPQSGPTTIPKRYSMKTSVLAALLLAAAILPATAQSGPTPQEQMTCRGDASKFCAEHIGKPPQMNACLRENKTKLSDGCRKVVESHGG</sequence>
<keyword evidence="3" id="KW-1185">Reference proteome</keyword>
<evidence type="ECO:0008006" key="4">
    <source>
        <dbReference type="Google" id="ProtNLM"/>
    </source>
</evidence>
<protein>
    <recommendedName>
        <fullName evidence="4">Cysteine rich repeat-containing protein</fullName>
    </recommendedName>
</protein>
<gene>
    <name evidence="2" type="ORF">FXV83_05875</name>
</gene>
<dbReference type="EMBL" id="VSTH01000018">
    <property type="protein sequence ID" value="TYO67498.1"/>
    <property type="molecule type" value="Genomic_DNA"/>
</dbReference>
<evidence type="ECO:0000256" key="1">
    <source>
        <dbReference type="SAM" id="SignalP"/>
    </source>
</evidence>